<dbReference type="SUPFAM" id="SSF55729">
    <property type="entry name" value="Acyl-CoA N-acyltransferases (Nat)"/>
    <property type="match status" value="1"/>
</dbReference>
<dbReference type="PANTHER" id="PTHR10625">
    <property type="entry name" value="HISTONE DEACETYLASE HDAC1-RELATED"/>
    <property type="match status" value="1"/>
</dbReference>
<dbReference type="InterPro" id="IPR023801">
    <property type="entry name" value="His_deacetylse_dom"/>
</dbReference>
<dbReference type="AlphaFoldDB" id="A0AAW6U4R4"/>
<dbReference type="GO" id="GO:0046872">
    <property type="term" value="F:metal ion binding"/>
    <property type="evidence" value="ECO:0007669"/>
    <property type="project" value="UniProtKB-KW"/>
</dbReference>
<keyword evidence="5" id="KW-0862">Zinc</keyword>
<name>A0AAW6U4R4_9BACT</name>
<dbReference type="Gene3D" id="3.40.800.20">
    <property type="entry name" value="Histone deacetylase domain"/>
    <property type="match status" value="1"/>
</dbReference>
<dbReference type="RefSeq" id="WP_349246283.1">
    <property type="nucleotide sequence ID" value="NZ_JASCXX010000025.1"/>
</dbReference>
<evidence type="ECO:0000313" key="8">
    <source>
        <dbReference type="Proteomes" id="UP001431776"/>
    </source>
</evidence>
<dbReference type="Pfam" id="PF00583">
    <property type="entry name" value="Acetyltransf_1"/>
    <property type="match status" value="1"/>
</dbReference>
<dbReference type="InterPro" id="IPR016181">
    <property type="entry name" value="Acyl_CoA_acyltransferase"/>
</dbReference>
<dbReference type="EMBL" id="JASCXX010000025">
    <property type="protein sequence ID" value="MDI6450874.1"/>
    <property type="molecule type" value="Genomic_DNA"/>
</dbReference>
<evidence type="ECO:0000256" key="5">
    <source>
        <dbReference type="ARBA" id="ARBA00022833"/>
    </source>
</evidence>
<dbReference type="InterPro" id="IPR000182">
    <property type="entry name" value="GNAT_dom"/>
</dbReference>
<dbReference type="Gene3D" id="3.40.630.30">
    <property type="match status" value="1"/>
</dbReference>
<evidence type="ECO:0000256" key="4">
    <source>
        <dbReference type="ARBA" id="ARBA00022801"/>
    </source>
</evidence>
<reference evidence="7" key="1">
    <citation type="submission" date="2023-05" db="EMBL/GenBank/DDBJ databases">
        <title>Anaerotaeda fermentans gen. nov., sp. nov., a novel anaerobic planctomycete of the new family within the order Sedimentisphaerales isolated from Taman Peninsula, Russia.</title>
        <authorList>
            <person name="Khomyakova M.A."/>
            <person name="Merkel A.Y."/>
            <person name="Slobodkin A.I."/>
        </authorList>
    </citation>
    <scope>NUCLEOTIDE SEQUENCE</scope>
    <source>
        <strain evidence="7">M17dextr</strain>
    </source>
</reference>
<dbReference type="CDD" id="cd10001">
    <property type="entry name" value="HDAC_classII_APAH"/>
    <property type="match status" value="1"/>
</dbReference>
<accession>A0AAW6U4R4</accession>
<dbReference type="GO" id="GO:0016747">
    <property type="term" value="F:acyltransferase activity, transferring groups other than amino-acyl groups"/>
    <property type="evidence" value="ECO:0007669"/>
    <property type="project" value="InterPro"/>
</dbReference>
<organism evidence="7 8">
    <name type="scientific">Anaerobaca lacustris</name>
    <dbReference type="NCBI Taxonomy" id="3044600"/>
    <lineage>
        <taxon>Bacteria</taxon>
        <taxon>Pseudomonadati</taxon>
        <taxon>Planctomycetota</taxon>
        <taxon>Phycisphaerae</taxon>
        <taxon>Sedimentisphaerales</taxon>
        <taxon>Anaerobacaceae</taxon>
        <taxon>Anaerobaca</taxon>
    </lineage>
</organism>
<keyword evidence="3" id="KW-0479">Metal-binding</keyword>
<dbReference type="GO" id="GO:0040029">
    <property type="term" value="P:epigenetic regulation of gene expression"/>
    <property type="evidence" value="ECO:0007669"/>
    <property type="project" value="TreeGrafter"/>
</dbReference>
<dbReference type="PANTHER" id="PTHR10625:SF17">
    <property type="entry name" value="HISTONE DEACETYLASE 8"/>
    <property type="match status" value="1"/>
</dbReference>
<dbReference type="GO" id="GO:0016787">
    <property type="term" value="F:hydrolase activity"/>
    <property type="evidence" value="ECO:0007669"/>
    <property type="project" value="UniProtKB-KW"/>
</dbReference>
<dbReference type="InterPro" id="IPR000286">
    <property type="entry name" value="HDACs"/>
</dbReference>
<dbReference type="SUPFAM" id="SSF52768">
    <property type="entry name" value="Arginase/deacetylase"/>
    <property type="match status" value="1"/>
</dbReference>
<proteinExistence type="inferred from homology"/>
<evidence type="ECO:0000259" key="6">
    <source>
        <dbReference type="PROSITE" id="PS51186"/>
    </source>
</evidence>
<dbReference type="PRINTS" id="PR01270">
    <property type="entry name" value="HDASUPER"/>
</dbReference>
<evidence type="ECO:0000256" key="1">
    <source>
        <dbReference type="ARBA" id="ARBA00001947"/>
    </source>
</evidence>
<protein>
    <submittedName>
        <fullName evidence="7">Histone deacetylase family protein</fullName>
    </submittedName>
</protein>
<dbReference type="Proteomes" id="UP001431776">
    <property type="component" value="Unassembled WGS sequence"/>
</dbReference>
<dbReference type="Pfam" id="PF00850">
    <property type="entry name" value="Hist_deacetyl"/>
    <property type="match status" value="1"/>
</dbReference>
<dbReference type="GO" id="GO:0004407">
    <property type="term" value="F:histone deacetylase activity"/>
    <property type="evidence" value="ECO:0007669"/>
    <property type="project" value="TreeGrafter"/>
</dbReference>
<comment type="cofactor">
    <cofactor evidence="1">
        <name>Zn(2+)</name>
        <dbReference type="ChEBI" id="CHEBI:29105"/>
    </cofactor>
</comment>
<dbReference type="InterPro" id="IPR023696">
    <property type="entry name" value="Ureohydrolase_dom_sf"/>
</dbReference>
<keyword evidence="4" id="KW-0378">Hydrolase</keyword>
<dbReference type="CDD" id="cd04301">
    <property type="entry name" value="NAT_SF"/>
    <property type="match status" value="1"/>
</dbReference>
<dbReference type="PROSITE" id="PS51186">
    <property type="entry name" value="GNAT"/>
    <property type="match status" value="1"/>
</dbReference>
<keyword evidence="8" id="KW-1185">Reference proteome</keyword>
<evidence type="ECO:0000256" key="2">
    <source>
        <dbReference type="ARBA" id="ARBA00005947"/>
    </source>
</evidence>
<feature type="domain" description="N-acetyltransferase" evidence="6">
    <location>
        <begin position="2"/>
        <end position="177"/>
    </location>
</feature>
<sequence>MIRIRCITSSALPLAQDRIAQVGQIFTENFPKLAGYAEKIPDLLTNPIKHEYQTALIVSETGLGRVTGFVLLLHFPSIGSSFLDFIAVRKEQWGGGLGSALYEAAREYCHGLSSRGLYLEVQPDDPALTPDPAELVQSRKRMRFYEHYGVRPIVGTAYHTPAGEPATTAYLLFDPLDRTSSLSRAEARKAVRAILENRFGHIVDAPYIQRVVESFADDPVQLRPPRYVKTAEHARQITTGRIEPSFVLVISDKHIIHHVRSRGYFERPARVGALRAALLPLNVFASVAPRHFSEQAILAVHDRRFVHYLKVVCTKLETGRPVYPDTFPIRRPDRRPRDLPVQAGYYCIDSCTPLDRNAYLAARASVDVAMTAAEEVLAGTPVAYALCRPPGHHAERKVYGGFCYFNNAAIAAHHLSRHGRTAVLDIDFHHGNGTQDIFYARSDVLTVSIHGHPDHSFPYFSGFSAETGEGPGLGFNHNFPLPPNTDDAAYVKTLDKALSRIDRFRPDFLVVSFGLDVLRGDPTGTFLLSTDGMRTIAQHLARRSHPMLVVQEGGYNLRNLKRGVVAFFSALAESRR</sequence>
<evidence type="ECO:0000256" key="3">
    <source>
        <dbReference type="ARBA" id="ARBA00022723"/>
    </source>
</evidence>
<comment type="caution">
    <text evidence="7">The sequence shown here is derived from an EMBL/GenBank/DDBJ whole genome shotgun (WGS) entry which is preliminary data.</text>
</comment>
<dbReference type="InterPro" id="IPR037138">
    <property type="entry name" value="His_deacetylse_dom_sf"/>
</dbReference>
<gene>
    <name evidence="7" type="ORF">QJ522_17575</name>
</gene>
<evidence type="ECO:0000313" key="7">
    <source>
        <dbReference type="EMBL" id="MDI6450874.1"/>
    </source>
</evidence>
<comment type="similarity">
    <text evidence="2">Belongs to the histone deacetylase family.</text>
</comment>